<organism evidence="8 9">
    <name type="scientific">Agromyces aurantiacus</name>
    <dbReference type="NCBI Taxonomy" id="165814"/>
    <lineage>
        <taxon>Bacteria</taxon>
        <taxon>Bacillati</taxon>
        <taxon>Actinomycetota</taxon>
        <taxon>Actinomycetes</taxon>
        <taxon>Micrococcales</taxon>
        <taxon>Microbacteriaceae</taxon>
        <taxon>Agromyces</taxon>
    </lineage>
</organism>
<dbReference type="PANTHER" id="PTHR43229">
    <property type="entry name" value="NODULATION PROTEIN J"/>
    <property type="match status" value="1"/>
</dbReference>
<feature type="region of interest" description="Disordered" evidence="6">
    <location>
        <begin position="302"/>
        <end position="321"/>
    </location>
</feature>
<comment type="caution">
    <text evidence="8">The sequence shown here is derived from an EMBL/GenBank/DDBJ whole genome shotgun (WGS) entry which is preliminary data.</text>
</comment>
<evidence type="ECO:0000256" key="4">
    <source>
        <dbReference type="ARBA" id="ARBA00023136"/>
    </source>
</evidence>
<comment type="subcellular location">
    <subcellularLocation>
        <location evidence="5">Cell membrane</location>
        <topology evidence="5">Multi-pass membrane protein</topology>
    </subcellularLocation>
    <subcellularLocation>
        <location evidence="1">Membrane</location>
        <topology evidence="1">Multi-pass membrane protein</topology>
    </subcellularLocation>
</comment>
<feature type="transmembrane region" description="Helical" evidence="5">
    <location>
        <begin position="253"/>
        <end position="273"/>
    </location>
</feature>
<dbReference type="InterPro" id="IPR047817">
    <property type="entry name" value="ABC2_TM_bact-type"/>
</dbReference>
<dbReference type="PANTHER" id="PTHR43229:SF2">
    <property type="entry name" value="NODULATION PROTEIN J"/>
    <property type="match status" value="1"/>
</dbReference>
<feature type="transmembrane region" description="Helical" evidence="5">
    <location>
        <begin position="533"/>
        <end position="556"/>
    </location>
</feature>
<sequence>MTLPPEASARGTGIPLDDAGRAGSLDLLVHRSAHVFRSLWRARTAFVFTFGLPLVWLVLIGILAGNEVIDPSTGLRVMQYATPTALAMGCLFATLPSIAIGVAEDRERLVLKRLRGTPLPGWAYVAGQLVAVTVLGAAAVAVVLAVAVVAYRVTVPADAVLPLIVTVLAGLASFSALGIAIASLAPSARATEALTVGAAVVLSFISGVFVIGGALPQWLDDLAWMLPLKPLVDSLQELFDPFDDAPVWNVRNLAIITAWGAAGAIVAALAFRWEPRLRSRRRGADSADAASVLVHPATARAPLGAPAPRERRPPTSASRTAGQFAAALRSTVRRPGDLFFAVAIPVALLWLLVTLQGGGERDGVPIVTSTAAAMCAWGVGVVAFMNTADWVARASERGLLTRLRGTPLSTAEIGAGRTLAALVVGWAIAATLLVVGALAFDLRTTAAGVALGAGVIALGVTALAACGLLLATAVPDARAAGAVALMILFVMAFFSDVFVVGGPDWMRAIGNLFPLAHVRVGLLEAWRPDGPVVAWWSLAILAAWAVGAAGATWLLVRLRGAAWSATAPRRARRVVESAATARGDLSRARRR</sequence>
<reference evidence="9" key="1">
    <citation type="journal article" date="2019" name="Int. J. Syst. Evol. Microbiol.">
        <title>The Global Catalogue of Microorganisms (GCM) 10K type strain sequencing project: providing services to taxonomists for standard genome sequencing and annotation.</title>
        <authorList>
            <consortium name="The Broad Institute Genomics Platform"/>
            <consortium name="The Broad Institute Genome Sequencing Center for Infectious Disease"/>
            <person name="Wu L."/>
            <person name="Ma J."/>
        </authorList>
    </citation>
    <scope>NUCLEOTIDE SEQUENCE [LARGE SCALE GENOMIC DNA]</scope>
    <source>
        <strain evidence="9">CGMCC 1.12192</strain>
    </source>
</reference>
<name>A0ABV9R3F1_9MICO</name>
<keyword evidence="5" id="KW-0813">Transport</keyword>
<dbReference type="EMBL" id="JBHSJC010000001">
    <property type="protein sequence ID" value="MFC4828648.1"/>
    <property type="molecule type" value="Genomic_DNA"/>
</dbReference>
<keyword evidence="2 5" id="KW-0812">Transmembrane</keyword>
<dbReference type="Pfam" id="PF01061">
    <property type="entry name" value="ABC2_membrane"/>
    <property type="match status" value="2"/>
</dbReference>
<evidence type="ECO:0000256" key="3">
    <source>
        <dbReference type="ARBA" id="ARBA00022989"/>
    </source>
</evidence>
<evidence type="ECO:0000256" key="1">
    <source>
        <dbReference type="ARBA" id="ARBA00004141"/>
    </source>
</evidence>
<dbReference type="Proteomes" id="UP001595960">
    <property type="component" value="Unassembled WGS sequence"/>
</dbReference>
<evidence type="ECO:0000313" key="8">
    <source>
        <dbReference type="EMBL" id="MFC4828648.1"/>
    </source>
</evidence>
<dbReference type="RefSeq" id="WP_204391827.1">
    <property type="nucleotide sequence ID" value="NZ_JAFBBW010000001.1"/>
</dbReference>
<feature type="transmembrane region" description="Helical" evidence="5">
    <location>
        <begin position="124"/>
        <end position="153"/>
    </location>
</feature>
<feature type="transmembrane region" description="Helical" evidence="5">
    <location>
        <begin position="85"/>
        <end position="103"/>
    </location>
</feature>
<keyword evidence="5" id="KW-1003">Cell membrane</keyword>
<dbReference type="InterPro" id="IPR051784">
    <property type="entry name" value="Nod_factor_ABC_transporter"/>
</dbReference>
<feature type="transmembrane region" description="Helical" evidence="5">
    <location>
        <begin position="45"/>
        <end position="65"/>
    </location>
</feature>
<evidence type="ECO:0000256" key="2">
    <source>
        <dbReference type="ARBA" id="ARBA00022692"/>
    </source>
</evidence>
<feature type="transmembrane region" description="Helical" evidence="5">
    <location>
        <begin position="446"/>
        <end position="470"/>
    </location>
</feature>
<evidence type="ECO:0000256" key="6">
    <source>
        <dbReference type="SAM" id="MobiDB-lite"/>
    </source>
</evidence>
<protein>
    <recommendedName>
        <fullName evidence="5">Transport permease protein</fullName>
    </recommendedName>
</protein>
<gene>
    <name evidence="8" type="ORF">ACFPER_07620</name>
</gene>
<feature type="transmembrane region" description="Helical" evidence="5">
    <location>
        <begin position="159"/>
        <end position="182"/>
    </location>
</feature>
<evidence type="ECO:0000256" key="5">
    <source>
        <dbReference type="RuleBase" id="RU361157"/>
    </source>
</evidence>
<dbReference type="PROSITE" id="PS51012">
    <property type="entry name" value="ABC_TM2"/>
    <property type="match status" value="1"/>
</dbReference>
<keyword evidence="9" id="KW-1185">Reference proteome</keyword>
<feature type="transmembrane region" description="Helical" evidence="5">
    <location>
        <begin position="419"/>
        <end position="440"/>
    </location>
</feature>
<comment type="similarity">
    <text evidence="5">Belongs to the ABC-2 integral membrane protein family.</text>
</comment>
<feature type="transmembrane region" description="Helical" evidence="5">
    <location>
        <begin position="482"/>
        <end position="502"/>
    </location>
</feature>
<dbReference type="InterPro" id="IPR013525">
    <property type="entry name" value="ABC2_TM"/>
</dbReference>
<evidence type="ECO:0000259" key="7">
    <source>
        <dbReference type="PROSITE" id="PS51012"/>
    </source>
</evidence>
<feature type="domain" description="ABC transmembrane type-2" evidence="7">
    <location>
        <begin position="44"/>
        <end position="274"/>
    </location>
</feature>
<keyword evidence="3 5" id="KW-1133">Transmembrane helix</keyword>
<evidence type="ECO:0000313" key="9">
    <source>
        <dbReference type="Proteomes" id="UP001595960"/>
    </source>
</evidence>
<comment type="caution">
    <text evidence="5">Lacks conserved residue(s) required for the propagation of feature annotation.</text>
</comment>
<accession>A0ABV9R3F1</accession>
<feature type="transmembrane region" description="Helical" evidence="5">
    <location>
        <begin position="364"/>
        <end position="385"/>
    </location>
</feature>
<proteinExistence type="inferred from homology"/>
<keyword evidence="4 5" id="KW-0472">Membrane</keyword>
<feature type="transmembrane region" description="Helical" evidence="5">
    <location>
        <begin position="338"/>
        <end position="358"/>
    </location>
</feature>
<feature type="transmembrane region" description="Helical" evidence="5">
    <location>
        <begin position="194"/>
        <end position="219"/>
    </location>
</feature>